<protein>
    <submittedName>
        <fullName evidence="8">LysR family transcriptional regulator</fullName>
    </submittedName>
</protein>
<evidence type="ECO:0000259" key="7">
    <source>
        <dbReference type="PROSITE" id="PS50931"/>
    </source>
</evidence>
<dbReference type="GO" id="GO:0003700">
    <property type="term" value="F:DNA-binding transcription factor activity"/>
    <property type="evidence" value="ECO:0007669"/>
    <property type="project" value="InterPro"/>
</dbReference>
<keyword evidence="9" id="KW-1185">Reference proteome</keyword>
<evidence type="ECO:0000256" key="6">
    <source>
        <dbReference type="ARBA" id="ARBA00023163"/>
    </source>
</evidence>
<dbReference type="PANTHER" id="PTHR30346:SF26">
    <property type="entry name" value="HYDROGEN PEROXIDE-INDUCIBLE GENES ACTIVATOR"/>
    <property type="match status" value="1"/>
</dbReference>
<comment type="function">
    <text evidence="1">NodD regulates the expression of the nodABCFE genes which encode other nodulation proteins. NodD is also a negative regulator of its own expression. Binds flavonoids as inducers.</text>
</comment>
<dbReference type="InterPro" id="IPR036390">
    <property type="entry name" value="WH_DNA-bd_sf"/>
</dbReference>
<dbReference type="AlphaFoldDB" id="A0A4U6BS14"/>
<dbReference type="PANTHER" id="PTHR30346">
    <property type="entry name" value="TRANSCRIPTIONAL DUAL REGULATOR HCAR-RELATED"/>
    <property type="match status" value="1"/>
</dbReference>
<reference evidence="8" key="1">
    <citation type="submission" date="2019-04" db="EMBL/GenBank/DDBJ databases">
        <title>Whole genome sequencing of cave bacteria.</title>
        <authorList>
            <person name="Gan H.M."/>
            <person name="Barton H."/>
            <person name="Savka M.A."/>
        </authorList>
    </citation>
    <scope>NUCLEOTIDE SEQUENCE [LARGE SCALE GENOMIC DNA]</scope>
    <source>
        <strain evidence="8">LC387</strain>
    </source>
</reference>
<dbReference type="SUPFAM" id="SSF53850">
    <property type="entry name" value="Periplasmic binding protein-like II"/>
    <property type="match status" value="1"/>
</dbReference>
<accession>A0A4U6BS14</accession>
<dbReference type="OrthoDB" id="9775392at2"/>
<dbReference type="FunFam" id="1.10.10.10:FF:000001">
    <property type="entry name" value="LysR family transcriptional regulator"/>
    <property type="match status" value="1"/>
</dbReference>
<dbReference type="GO" id="GO:0032993">
    <property type="term" value="C:protein-DNA complex"/>
    <property type="evidence" value="ECO:0007669"/>
    <property type="project" value="TreeGrafter"/>
</dbReference>
<dbReference type="Proteomes" id="UP000034832">
    <property type="component" value="Unassembled WGS sequence"/>
</dbReference>
<dbReference type="Gene3D" id="3.40.190.10">
    <property type="entry name" value="Periplasmic binding protein-like II"/>
    <property type="match status" value="2"/>
</dbReference>
<proteinExistence type="inferred from homology"/>
<evidence type="ECO:0000256" key="1">
    <source>
        <dbReference type="ARBA" id="ARBA00003502"/>
    </source>
</evidence>
<name>A0A4U6BS14_9BRAD</name>
<organism evidence="8 9">
    <name type="scientific">Afipia massiliensis</name>
    <dbReference type="NCBI Taxonomy" id="211460"/>
    <lineage>
        <taxon>Bacteria</taxon>
        <taxon>Pseudomonadati</taxon>
        <taxon>Pseudomonadota</taxon>
        <taxon>Alphaproteobacteria</taxon>
        <taxon>Hyphomicrobiales</taxon>
        <taxon>Nitrobacteraceae</taxon>
        <taxon>Afipia</taxon>
    </lineage>
</organism>
<gene>
    <name evidence="8" type="ORF">YH63_015745</name>
</gene>
<dbReference type="SUPFAM" id="SSF46785">
    <property type="entry name" value="Winged helix' DNA-binding domain"/>
    <property type="match status" value="1"/>
</dbReference>
<dbReference type="RefSeq" id="WP_046826782.1">
    <property type="nucleotide sequence ID" value="NZ_LBIA02000001.1"/>
</dbReference>
<keyword evidence="4" id="KW-0238">DNA-binding</keyword>
<dbReference type="InterPro" id="IPR036388">
    <property type="entry name" value="WH-like_DNA-bd_sf"/>
</dbReference>
<evidence type="ECO:0000256" key="3">
    <source>
        <dbReference type="ARBA" id="ARBA00023015"/>
    </source>
</evidence>
<sequence>MVSLKQLRYFDAVARSRHFGKAAEHCAVTQPALSMQIQELEKSLGIQLLERSRNGVMLTEGGKEIAQRAARVLADVRDIVDFARRQGNVLSGPLGFGVIPSVAPYILPQLLPMFRDSFPDLDLHIRESQTQSLVSELVDGQLDVLLLALPVEHPDIETIRLFDDRFLLAMAASHRMSDRVKATPDLLEEDRLLLLEEGHCMRDQALAFCSLRRIENINTFGASSLSTLVQMVANGLGMTLLPELAVPLEIRRGDIHLMRFADPEPQRVIGLAWRRSSPRKSHFIELGQMITAATARSHPKA</sequence>
<dbReference type="InterPro" id="IPR000847">
    <property type="entry name" value="LysR_HTH_N"/>
</dbReference>
<dbReference type="Gene3D" id="1.10.10.10">
    <property type="entry name" value="Winged helix-like DNA-binding domain superfamily/Winged helix DNA-binding domain"/>
    <property type="match status" value="1"/>
</dbReference>
<comment type="caution">
    <text evidence="8">The sequence shown here is derived from an EMBL/GenBank/DDBJ whole genome shotgun (WGS) entry which is preliminary data.</text>
</comment>
<keyword evidence="3" id="KW-0805">Transcription regulation</keyword>
<evidence type="ECO:0000313" key="9">
    <source>
        <dbReference type="Proteomes" id="UP000034832"/>
    </source>
</evidence>
<keyword evidence="6" id="KW-0804">Transcription</keyword>
<dbReference type="GO" id="GO:0003677">
    <property type="term" value="F:DNA binding"/>
    <property type="evidence" value="ECO:0007669"/>
    <property type="project" value="UniProtKB-KW"/>
</dbReference>
<dbReference type="CDD" id="cd08411">
    <property type="entry name" value="PBP2_OxyR"/>
    <property type="match status" value="1"/>
</dbReference>
<feature type="domain" description="HTH lysR-type" evidence="7">
    <location>
        <begin position="2"/>
        <end position="59"/>
    </location>
</feature>
<dbReference type="Pfam" id="PF00126">
    <property type="entry name" value="HTH_1"/>
    <property type="match status" value="1"/>
</dbReference>
<evidence type="ECO:0000256" key="4">
    <source>
        <dbReference type="ARBA" id="ARBA00023125"/>
    </source>
</evidence>
<dbReference type="PRINTS" id="PR00039">
    <property type="entry name" value="HTHLYSR"/>
</dbReference>
<evidence type="ECO:0000256" key="2">
    <source>
        <dbReference type="ARBA" id="ARBA00009437"/>
    </source>
</evidence>
<dbReference type="STRING" id="211460.YH63_03265"/>
<dbReference type="InterPro" id="IPR005119">
    <property type="entry name" value="LysR_subst-bd"/>
</dbReference>
<comment type="similarity">
    <text evidence="2">Belongs to the LysR transcriptional regulatory family.</text>
</comment>
<dbReference type="Pfam" id="PF03466">
    <property type="entry name" value="LysR_substrate"/>
    <property type="match status" value="1"/>
</dbReference>
<evidence type="ECO:0000313" key="8">
    <source>
        <dbReference type="EMBL" id="TKT72761.1"/>
    </source>
</evidence>
<dbReference type="PROSITE" id="PS50931">
    <property type="entry name" value="HTH_LYSR"/>
    <property type="match status" value="1"/>
</dbReference>
<evidence type="ECO:0000256" key="5">
    <source>
        <dbReference type="ARBA" id="ARBA00023159"/>
    </source>
</evidence>
<keyword evidence="5" id="KW-0010">Activator</keyword>
<dbReference type="EMBL" id="LBIA02000001">
    <property type="protein sequence ID" value="TKT72761.1"/>
    <property type="molecule type" value="Genomic_DNA"/>
</dbReference>